<dbReference type="EMBL" id="SLXJ01000001">
    <property type="protein sequence ID" value="TCP18980.1"/>
    <property type="molecule type" value="Genomic_DNA"/>
</dbReference>
<keyword evidence="4" id="KW-1185">Reference proteome</keyword>
<dbReference type="PROSITE" id="PS51257">
    <property type="entry name" value="PROKAR_LIPOPROTEIN"/>
    <property type="match status" value="1"/>
</dbReference>
<protein>
    <submittedName>
        <fullName evidence="3">Uncharacterized protein</fullName>
    </submittedName>
</protein>
<evidence type="ECO:0000313" key="4">
    <source>
        <dbReference type="Proteomes" id="UP000295537"/>
    </source>
</evidence>
<feature type="region of interest" description="Disordered" evidence="1">
    <location>
        <begin position="37"/>
        <end position="211"/>
    </location>
</feature>
<sequence length="454" mass="53216">MKKYSKLATITLLSLISSACGSGGKSNYRNETATFSMKERQNMEEDEHKKQEAEAIRRKEQAERERLEKERQLQAERAQKEEEERKKQEAEAMRRKEQAERERLEKERQLQAERAQKEEEERKRQEAEAIRRKEQAERERLEKERQLQAERAQKEEEERKKQEAIRRKEQAERERLEKERQLQAERVQKEEEQRKKVEKERLAAEQERQKVEEEKNRYEYEVVGKNPPTLNSQANTITVYEFSQPKDPQHSRYNGQEIILTRTEKHLPLAEISSNNNELGKDYELHKIGKALYYGYYAHSLSDNLTSADGRYHAYFAVLNSAYKTEIPTELNATYKKTDGVLYGAKEHSGNAIPARITYKGDLELKFENNNAYGGIYDTVNGSNEKVFNLSGNVYGIIIDPLATNPLNIRDKAIVQYSDLYFIDSEPDKKDHKYITGVADADSWKVMFVGEKTD</sequence>
<feature type="chain" id="PRO_5021023776" evidence="2">
    <location>
        <begin position="20"/>
        <end position="454"/>
    </location>
</feature>
<comment type="caution">
    <text evidence="3">The sequence shown here is derived from an EMBL/GenBank/DDBJ whole genome shotgun (WGS) entry which is preliminary data.</text>
</comment>
<proteinExistence type="predicted"/>
<reference evidence="3 4" key="1">
    <citation type="submission" date="2019-03" db="EMBL/GenBank/DDBJ databases">
        <title>Genomic Encyclopedia of Type Strains, Phase IV (KMG-IV): sequencing the most valuable type-strain genomes for metagenomic binning, comparative biology and taxonomic classification.</title>
        <authorList>
            <person name="Goeker M."/>
        </authorList>
    </citation>
    <scope>NUCLEOTIDE SEQUENCE [LARGE SCALE GENOMIC DNA]</scope>
    <source>
        <strain evidence="3 4">DSM 16380</strain>
    </source>
</reference>
<dbReference type="AlphaFoldDB" id="A0A4R2NCY6"/>
<accession>A0A4R2NCY6</accession>
<name>A0A4R2NCY6_9PAST</name>
<evidence type="ECO:0000256" key="1">
    <source>
        <dbReference type="SAM" id="MobiDB-lite"/>
    </source>
</evidence>
<dbReference type="Proteomes" id="UP000295537">
    <property type="component" value="Unassembled WGS sequence"/>
</dbReference>
<keyword evidence="2" id="KW-0732">Signal</keyword>
<evidence type="ECO:0000256" key="2">
    <source>
        <dbReference type="SAM" id="SignalP"/>
    </source>
</evidence>
<dbReference type="RefSeq" id="WP_132500576.1">
    <property type="nucleotide sequence ID" value="NZ_SLXJ01000001.1"/>
</dbReference>
<gene>
    <name evidence="3" type="ORF">EV693_101247</name>
</gene>
<organism evidence="3 4">
    <name type="scientific">Nicoletella semolina</name>
    <dbReference type="NCBI Taxonomy" id="271160"/>
    <lineage>
        <taxon>Bacteria</taxon>
        <taxon>Pseudomonadati</taxon>
        <taxon>Pseudomonadota</taxon>
        <taxon>Gammaproteobacteria</taxon>
        <taxon>Pasteurellales</taxon>
        <taxon>Pasteurellaceae</taxon>
        <taxon>Nicoletella</taxon>
    </lineage>
</organism>
<feature type="signal peptide" evidence="2">
    <location>
        <begin position="1"/>
        <end position="19"/>
    </location>
</feature>
<evidence type="ECO:0000313" key="3">
    <source>
        <dbReference type="EMBL" id="TCP18980.1"/>
    </source>
</evidence>